<feature type="active site" description="Proton acceptor; via carboxylate" evidence="4">
    <location>
        <position position="441"/>
    </location>
</feature>
<dbReference type="GO" id="GO:0030649">
    <property type="term" value="P:aminoglycoside antibiotic catabolic process"/>
    <property type="evidence" value="ECO:0007669"/>
    <property type="project" value="TreeGrafter"/>
</dbReference>
<dbReference type="GO" id="GO:0034069">
    <property type="term" value="F:aminoglycoside N-acetyltransferase activity"/>
    <property type="evidence" value="ECO:0007669"/>
    <property type="project" value="TreeGrafter"/>
</dbReference>
<dbReference type="PROSITE" id="PS51186">
    <property type="entry name" value="GNAT"/>
    <property type="match status" value="1"/>
</dbReference>
<dbReference type="Gene3D" id="3.30.1050.10">
    <property type="entry name" value="SCP2 sterol-binding domain"/>
    <property type="match status" value="1"/>
</dbReference>
<gene>
    <name evidence="6" type="ORF">FVP33_03320</name>
</gene>
<protein>
    <submittedName>
        <fullName evidence="6">GNAT family N-acetyltransferase</fullName>
    </submittedName>
</protein>
<dbReference type="InterPro" id="IPR000182">
    <property type="entry name" value="GNAT_dom"/>
</dbReference>
<evidence type="ECO:0000256" key="1">
    <source>
        <dbReference type="ARBA" id="ARBA00009213"/>
    </source>
</evidence>
<reference evidence="6 7" key="1">
    <citation type="submission" date="2019-08" db="EMBL/GenBank/DDBJ databases">
        <title>Bacterial whole genome sequence for Glaciihabitans sp. CHu50b-6-2.</title>
        <authorList>
            <person name="Jin L."/>
        </authorList>
    </citation>
    <scope>NUCLEOTIDE SEQUENCE [LARGE SCALE GENOMIC DNA]</scope>
    <source>
        <strain evidence="6 7">CHu50b-6-2</strain>
    </source>
</reference>
<dbReference type="AlphaFoldDB" id="A0A5C8UUH7"/>
<feature type="binding site" evidence="4">
    <location>
        <begin position="118"/>
        <end position="123"/>
    </location>
    <ligand>
        <name>acetyl-CoA</name>
        <dbReference type="ChEBI" id="CHEBI:57288"/>
    </ligand>
</feature>
<keyword evidence="7" id="KW-1185">Reference proteome</keyword>
<dbReference type="InterPro" id="IPR022902">
    <property type="entry name" value="NAcTrfase_Eis"/>
</dbReference>
<keyword evidence="2 4" id="KW-0808">Transferase</keyword>
<evidence type="ECO:0000256" key="4">
    <source>
        <dbReference type="HAMAP-Rule" id="MF_01812"/>
    </source>
</evidence>
<feature type="domain" description="N-acetyltransferase" evidence="5">
    <location>
        <begin position="23"/>
        <end position="177"/>
    </location>
</feature>
<dbReference type="CDD" id="cd04301">
    <property type="entry name" value="NAT_SF"/>
    <property type="match status" value="1"/>
</dbReference>
<dbReference type="PANTHER" id="PTHR37817">
    <property type="entry name" value="N-ACETYLTRANSFERASE EIS"/>
    <property type="match status" value="1"/>
</dbReference>
<evidence type="ECO:0000256" key="3">
    <source>
        <dbReference type="ARBA" id="ARBA00023315"/>
    </source>
</evidence>
<dbReference type="HAMAP" id="MF_01812">
    <property type="entry name" value="Eis"/>
    <property type="match status" value="1"/>
</dbReference>
<dbReference type="Pfam" id="PF17668">
    <property type="entry name" value="Acetyltransf_17"/>
    <property type="match status" value="1"/>
</dbReference>
<keyword evidence="3 4" id="KW-0012">Acyltransferase</keyword>
<dbReference type="InterPro" id="IPR041380">
    <property type="entry name" value="Acetyltransf_17"/>
</dbReference>
<dbReference type="SUPFAM" id="SSF55729">
    <property type="entry name" value="Acyl-CoA N-acyltransferases (Nat)"/>
    <property type="match status" value="1"/>
</dbReference>
<dbReference type="EMBL" id="VRMG01000004">
    <property type="protein sequence ID" value="TXN31966.1"/>
    <property type="molecule type" value="Genomic_DNA"/>
</dbReference>
<comment type="subunit">
    <text evidence="4">Homohexamer; trimer of dimers.</text>
</comment>
<evidence type="ECO:0000256" key="2">
    <source>
        <dbReference type="ARBA" id="ARBA00022679"/>
    </source>
</evidence>
<dbReference type="Proteomes" id="UP000321379">
    <property type="component" value="Unassembled WGS sequence"/>
</dbReference>
<comment type="caution">
    <text evidence="6">The sequence shown here is derived from an EMBL/GenBank/DDBJ whole genome shotgun (WGS) entry which is preliminary data.</text>
</comment>
<dbReference type="Pfam" id="PF13530">
    <property type="entry name" value="SCP2_2"/>
    <property type="match status" value="1"/>
</dbReference>
<feature type="active site" description="Proton donor" evidence="4">
    <location>
        <position position="151"/>
    </location>
</feature>
<organism evidence="6 7">
    <name type="scientific">Lacisediminihabitans profunda</name>
    <dbReference type="NCBI Taxonomy" id="2594790"/>
    <lineage>
        <taxon>Bacteria</taxon>
        <taxon>Bacillati</taxon>
        <taxon>Actinomycetota</taxon>
        <taxon>Actinomycetes</taxon>
        <taxon>Micrococcales</taxon>
        <taxon>Microbacteriaceae</taxon>
        <taxon>Lacisediminihabitans</taxon>
    </lineage>
</organism>
<dbReference type="SUPFAM" id="SSF55718">
    <property type="entry name" value="SCP-like"/>
    <property type="match status" value="1"/>
</dbReference>
<proteinExistence type="inferred from homology"/>
<feature type="binding site" evidence="4">
    <location>
        <begin position="110"/>
        <end position="112"/>
    </location>
    <ligand>
        <name>acetyl-CoA</name>
        <dbReference type="ChEBI" id="CHEBI:57288"/>
    </ligand>
</feature>
<dbReference type="Pfam" id="PF13527">
    <property type="entry name" value="Acetyltransf_9"/>
    <property type="match status" value="1"/>
</dbReference>
<feature type="binding site" evidence="4">
    <location>
        <begin position="146"/>
        <end position="147"/>
    </location>
    <ligand>
        <name>acetyl-CoA</name>
        <dbReference type="ChEBI" id="CHEBI:57288"/>
    </ligand>
</feature>
<dbReference type="InterPro" id="IPR051554">
    <property type="entry name" value="Acetyltransferase_Eis"/>
</dbReference>
<dbReference type="InterPro" id="IPR016181">
    <property type="entry name" value="Acyl_CoA_acyltransferase"/>
</dbReference>
<dbReference type="RefSeq" id="WP_147782215.1">
    <property type="nucleotide sequence ID" value="NZ_VRMG01000004.1"/>
</dbReference>
<evidence type="ECO:0000259" key="5">
    <source>
        <dbReference type="PROSITE" id="PS51186"/>
    </source>
</evidence>
<dbReference type="InterPro" id="IPR025559">
    <property type="entry name" value="Eis_dom"/>
</dbReference>
<comment type="similarity">
    <text evidence="1 4">Belongs to the acetyltransferase Eis family.</text>
</comment>
<dbReference type="Gene3D" id="3.40.630.30">
    <property type="match status" value="2"/>
</dbReference>
<name>A0A5C8UUH7_9MICO</name>
<dbReference type="PANTHER" id="PTHR37817:SF1">
    <property type="entry name" value="N-ACETYLTRANSFERASE EIS"/>
    <property type="match status" value="1"/>
</dbReference>
<evidence type="ECO:0000313" key="7">
    <source>
        <dbReference type="Proteomes" id="UP000321379"/>
    </source>
</evidence>
<accession>A0A5C8UUH7</accession>
<evidence type="ECO:0000313" key="6">
    <source>
        <dbReference type="EMBL" id="TXN31966.1"/>
    </source>
</evidence>
<dbReference type="InterPro" id="IPR036527">
    <property type="entry name" value="SCP2_sterol-bd_dom_sf"/>
</dbReference>
<sequence>MTSEFQRTPIDSRSRERLAAEGLRLDLVDPGDRATLDLWLRAEARGFHAPRPSEESLGEQFAGYSDRRTSGVWDATAAEPDSPVATVSSWPAELTVPGQRSVTAWAISAVTVAPTHRRLGIARAMLEAELRTADRLGVPVAMLTVSEATIYGRFGFAPAAMTTDWRIDTTRARWTGPETSGRVQFVSLEHLRDEGLPIVERVRLQTPGQMEFGGQLWVRLFGLVGDDKDAAKHLRAVRFDDAAGVPQGFAVYRITESPADFAAHTLDVKFLVAATDDAYAGLWRFLLEQDLVSELTASLRPVDEAVLWQVSDFRAVRVAQQRDHLWTRILDVKAALEARHYPRPGRTVLEVSDPLGFAATRVLLDVAPDGSATAEPFDGDIPDDAAAVGLSVNALSALYLGGVSAVSLTRAGRITELREDSAVAVDRTFRSPVEPWLSIWF</sequence>